<gene>
    <name evidence="1" type="ORF">FHL15_011283</name>
</gene>
<name>A0A553HIP5_9PEZI</name>
<keyword evidence="2" id="KW-1185">Reference proteome</keyword>
<dbReference type="EMBL" id="VFLP01000117">
    <property type="protein sequence ID" value="TRX87824.1"/>
    <property type="molecule type" value="Genomic_DNA"/>
</dbReference>
<protein>
    <submittedName>
        <fullName evidence="1">Uncharacterized protein</fullName>
    </submittedName>
</protein>
<proteinExistence type="predicted"/>
<reference evidence="2" key="1">
    <citation type="submission" date="2019-06" db="EMBL/GenBank/DDBJ databases">
        <title>Draft genome sequence of the griseofulvin-producing fungus Xylaria cubensis strain G536.</title>
        <authorList>
            <person name="Mead M.E."/>
            <person name="Raja H.A."/>
            <person name="Steenwyk J.L."/>
            <person name="Knowles S.L."/>
            <person name="Oberlies N.H."/>
            <person name="Rokas A."/>
        </authorList>
    </citation>
    <scope>NUCLEOTIDE SEQUENCE [LARGE SCALE GENOMIC DNA]</scope>
    <source>
        <strain evidence="2">G536</strain>
    </source>
</reference>
<dbReference type="Proteomes" id="UP000319160">
    <property type="component" value="Unassembled WGS sequence"/>
</dbReference>
<organism evidence="1 2">
    <name type="scientific">Xylaria flabelliformis</name>
    <dbReference type="NCBI Taxonomy" id="2512241"/>
    <lineage>
        <taxon>Eukaryota</taxon>
        <taxon>Fungi</taxon>
        <taxon>Dikarya</taxon>
        <taxon>Ascomycota</taxon>
        <taxon>Pezizomycotina</taxon>
        <taxon>Sordariomycetes</taxon>
        <taxon>Xylariomycetidae</taxon>
        <taxon>Xylariales</taxon>
        <taxon>Xylariaceae</taxon>
        <taxon>Xylaria</taxon>
    </lineage>
</organism>
<evidence type="ECO:0000313" key="2">
    <source>
        <dbReference type="Proteomes" id="UP000319160"/>
    </source>
</evidence>
<accession>A0A553HIP5</accession>
<sequence length="75" mass="8683">MISGDELAFEEDYMYNVTYYSEHEDISAPDSPQYHIQLKFTGLDYQEEADFVTDYNTAILASMSNLDLLDLDDLE</sequence>
<evidence type="ECO:0000313" key="1">
    <source>
        <dbReference type="EMBL" id="TRX87824.1"/>
    </source>
</evidence>
<dbReference type="AlphaFoldDB" id="A0A553HIP5"/>
<comment type="caution">
    <text evidence="1">The sequence shown here is derived from an EMBL/GenBank/DDBJ whole genome shotgun (WGS) entry which is preliminary data.</text>
</comment>